<gene>
    <name evidence="2" type="ORF">BN2475_220010</name>
</gene>
<evidence type="ECO:0000313" key="2">
    <source>
        <dbReference type="EMBL" id="SIT39645.1"/>
    </source>
</evidence>
<accession>A0A1N7RY76</accession>
<dbReference type="Proteomes" id="UP000187012">
    <property type="component" value="Unassembled WGS sequence"/>
</dbReference>
<keyword evidence="1" id="KW-0472">Membrane</keyword>
<feature type="transmembrane region" description="Helical" evidence="1">
    <location>
        <begin position="32"/>
        <end position="52"/>
    </location>
</feature>
<proteinExistence type="predicted"/>
<keyword evidence="1" id="KW-1133">Transmembrane helix</keyword>
<keyword evidence="1" id="KW-0812">Transmembrane</keyword>
<evidence type="ECO:0000313" key="3">
    <source>
        <dbReference type="Proteomes" id="UP000187012"/>
    </source>
</evidence>
<dbReference type="EMBL" id="CYGX02000022">
    <property type="protein sequence ID" value="SIT39645.1"/>
    <property type="molecule type" value="Genomic_DNA"/>
</dbReference>
<dbReference type="AlphaFoldDB" id="A0A1N7RY76"/>
<evidence type="ECO:0000256" key="1">
    <source>
        <dbReference type="SAM" id="Phobius"/>
    </source>
</evidence>
<organism evidence="2 3">
    <name type="scientific">Paraburkholderia ribeironis</name>
    <dbReference type="NCBI Taxonomy" id="1247936"/>
    <lineage>
        <taxon>Bacteria</taxon>
        <taxon>Pseudomonadati</taxon>
        <taxon>Pseudomonadota</taxon>
        <taxon>Betaproteobacteria</taxon>
        <taxon>Burkholderiales</taxon>
        <taxon>Burkholderiaceae</taxon>
        <taxon>Paraburkholderia</taxon>
    </lineage>
</organism>
<dbReference type="STRING" id="1247936.BN2475_220010"/>
<keyword evidence="3" id="KW-1185">Reference proteome</keyword>
<sequence length="330" mass="34907">MRRANGGACIMNVVKDDHAPPLLLGPVPRARLAVPAALVCALVCALAFPAAVHAHAIAGDRVFPATMAVDDPGVGDEMNFQFGHIKNTNDDGNDVNVNVNAASFEWDKLITSNLAFSIGSTYINQNAPEGGSAKGFDNLEVGLKYLAYVNPKHEFMVSVGVKASLGGTGARSVSDSFSTISPAVFFGKGFGDLPDALRYLRPLALTGAVSPNYTTNASAPDSLDWGLTLQYSIPYLQSSVKDLGLGQPFSNLVPIVEFPMNTCTSGPCSGQTTGTINPGLLWLTRWGQFGVEAQIPVNRASGRHTGVLLQAHLYLDDIFPNSIGKPLIHP</sequence>
<protein>
    <submittedName>
        <fullName evidence="2">Uncharacterized protein</fullName>
    </submittedName>
</protein>
<reference evidence="2 3" key="1">
    <citation type="submission" date="2016-12" db="EMBL/GenBank/DDBJ databases">
        <authorList>
            <person name="Song W.-J."/>
            <person name="Kurnit D.M."/>
        </authorList>
    </citation>
    <scope>NUCLEOTIDE SEQUENCE [LARGE SCALE GENOMIC DNA]</scope>
    <source>
        <strain evidence="2 3">STM7296</strain>
    </source>
</reference>
<name>A0A1N7RY76_9BURK</name>